<dbReference type="OrthoDB" id="550424at2759"/>
<comment type="caution">
    <text evidence="6">The sequence shown here is derived from an EMBL/GenBank/DDBJ whole genome shotgun (WGS) entry which is preliminary data.</text>
</comment>
<dbReference type="CDD" id="cd06257">
    <property type="entry name" value="DnaJ"/>
    <property type="match status" value="1"/>
</dbReference>
<keyword evidence="4" id="KW-0862">Zinc</keyword>
<dbReference type="PANTHER" id="PTHR43888">
    <property type="entry name" value="DNAJ-LIKE-2, ISOFORM A-RELATED"/>
    <property type="match status" value="1"/>
</dbReference>
<dbReference type="FunFam" id="2.60.260.20:FF:000003">
    <property type="entry name" value="DnaJ subfamily A member 2"/>
    <property type="match status" value="1"/>
</dbReference>
<dbReference type="InterPro" id="IPR008971">
    <property type="entry name" value="HSP40/DnaJ_pept-bd"/>
</dbReference>
<dbReference type="CDD" id="cd10747">
    <property type="entry name" value="DnaJ_C"/>
    <property type="match status" value="1"/>
</dbReference>
<evidence type="ECO:0000256" key="2">
    <source>
        <dbReference type="ARBA" id="ARBA00022737"/>
    </source>
</evidence>
<feature type="domain" description="J" evidence="5">
    <location>
        <begin position="5"/>
        <end position="69"/>
    </location>
</feature>
<dbReference type="InterPro" id="IPR044713">
    <property type="entry name" value="DNJA1/2-like"/>
</dbReference>
<keyword evidence="2" id="KW-0677">Repeat</keyword>
<dbReference type="Proteomes" id="UP000789831">
    <property type="component" value="Unassembled WGS sequence"/>
</dbReference>
<dbReference type="EMBL" id="CAJVPL010000150">
    <property type="protein sequence ID" value="CAG8455136.1"/>
    <property type="molecule type" value="Genomic_DNA"/>
</dbReference>
<gene>
    <name evidence="6" type="ORF">AGERDE_LOCUS1952</name>
</gene>
<dbReference type="AlphaFoldDB" id="A0A9N8VPA0"/>
<evidence type="ECO:0000313" key="7">
    <source>
        <dbReference type="Proteomes" id="UP000789831"/>
    </source>
</evidence>
<protein>
    <submittedName>
        <fullName evidence="6">13369_t:CDS:1</fullName>
    </submittedName>
</protein>
<dbReference type="InterPro" id="IPR036869">
    <property type="entry name" value="J_dom_sf"/>
</dbReference>
<evidence type="ECO:0000256" key="4">
    <source>
        <dbReference type="ARBA" id="ARBA00022833"/>
    </source>
</evidence>
<dbReference type="PROSITE" id="PS00636">
    <property type="entry name" value="DNAJ_1"/>
    <property type="match status" value="1"/>
</dbReference>
<dbReference type="Gene3D" id="1.10.287.110">
    <property type="entry name" value="DnaJ domain"/>
    <property type="match status" value="1"/>
</dbReference>
<evidence type="ECO:0000256" key="3">
    <source>
        <dbReference type="ARBA" id="ARBA00022771"/>
    </source>
</evidence>
<dbReference type="SMART" id="SM00271">
    <property type="entry name" value="DnaJ"/>
    <property type="match status" value="1"/>
</dbReference>
<dbReference type="Pfam" id="PF00226">
    <property type="entry name" value="DnaJ"/>
    <property type="match status" value="1"/>
</dbReference>
<dbReference type="GO" id="GO:0008270">
    <property type="term" value="F:zinc ion binding"/>
    <property type="evidence" value="ECO:0007669"/>
    <property type="project" value="UniProtKB-KW"/>
</dbReference>
<dbReference type="Pfam" id="PF01556">
    <property type="entry name" value="DnaJ_C"/>
    <property type="match status" value="1"/>
</dbReference>
<dbReference type="PRINTS" id="PR00625">
    <property type="entry name" value="JDOMAIN"/>
</dbReference>
<dbReference type="FunFam" id="1.10.287.110:FF:000041">
    <property type="entry name" value="Chaperone protein DNAj, putative"/>
    <property type="match status" value="1"/>
</dbReference>
<name>A0A9N8VPA0_9GLOM</name>
<dbReference type="InterPro" id="IPR002939">
    <property type="entry name" value="DnaJ_C"/>
</dbReference>
<dbReference type="Gene3D" id="2.60.260.20">
    <property type="entry name" value="Urease metallochaperone UreE, N-terminal domain"/>
    <property type="match status" value="2"/>
</dbReference>
<dbReference type="GO" id="GO:0030544">
    <property type="term" value="F:Hsp70 protein binding"/>
    <property type="evidence" value="ECO:0007669"/>
    <property type="project" value="InterPro"/>
</dbReference>
<dbReference type="InterPro" id="IPR018253">
    <property type="entry name" value="DnaJ_domain_CS"/>
</dbReference>
<evidence type="ECO:0000313" key="6">
    <source>
        <dbReference type="EMBL" id="CAG8455136.1"/>
    </source>
</evidence>
<dbReference type="InterPro" id="IPR001623">
    <property type="entry name" value="DnaJ_domain"/>
</dbReference>
<sequence>MKHTNYYDILGVEPNASDNELKKAYRKLAMKFHPDKNPDQNAGDKFKEISHVYDILSDPEKREAYDEYGEDGLSGSGGGLSPEDLFASFFSFSPGGFPGNTGRARQRRGEDIIKPFNVTLEDLYNGKTAKISLQKDVVCPLCHGYFPKEVKRGPGKNVIVVMEEKFLEIFIDKGMHHGQRIIMPGEADQEPGVETGDVILILEQKPHPNFERQENDLKTKVTISLTEALCGFSKVLLKHLDKRGLVVTQPAGEVIKPNEIKRVVNEGMPTYKRPFDKGNLYIEFIVELPNSMWTTPDNLKVIESLLPKRLPEEKRNPKDIVDEVQLIESDLSQVKSNI</sequence>
<dbReference type="SUPFAM" id="SSF49493">
    <property type="entry name" value="HSP40/DnaJ peptide-binding domain"/>
    <property type="match status" value="2"/>
</dbReference>
<accession>A0A9N8VPA0</accession>
<keyword evidence="7" id="KW-1185">Reference proteome</keyword>
<evidence type="ECO:0000259" key="5">
    <source>
        <dbReference type="PROSITE" id="PS50076"/>
    </source>
</evidence>
<keyword evidence="1" id="KW-0479">Metal-binding</keyword>
<proteinExistence type="predicted"/>
<evidence type="ECO:0000256" key="1">
    <source>
        <dbReference type="ARBA" id="ARBA00022723"/>
    </source>
</evidence>
<dbReference type="GO" id="GO:0051082">
    <property type="term" value="F:unfolded protein binding"/>
    <property type="evidence" value="ECO:0007669"/>
    <property type="project" value="InterPro"/>
</dbReference>
<organism evidence="6 7">
    <name type="scientific">Ambispora gerdemannii</name>
    <dbReference type="NCBI Taxonomy" id="144530"/>
    <lineage>
        <taxon>Eukaryota</taxon>
        <taxon>Fungi</taxon>
        <taxon>Fungi incertae sedis</taxon>
        <taxon>Mucoromycota</taxon>
        <taxon>Glomeromycotina</taxon>
        <taxon>Glomeromycetes</taxon>
        <taxon>Archaeosporales</taxon>
        <taxon>Ambisporaceae</taxon>
        <taxon>Ambispora</taxon>
    </lineage>
</organism>
<keyword evidence="3" id="KW-0863">Zinc-finger</keyword>
<dbReference type="SUPFAM" id="SSF46565">
    <property type="entry name" value="Chaperone J-domain"/>
    <property type="match status" value="1"/>
</dbReference>
<dbReference type="GO" id="GO:0006457">
    <property type="term" value="P:protein folding"/>
    <property type="evidence" value="ECO:0007669"/>
    <property type="project" value="InterPro"/>
</dbReference>
<dbReference type="PROSITE" id="PS50076">
    <property type="entry name" value="DNAJ_2"/>
    <property type="match status" value="1"/>
</dbReference>
<reference evidence="6" key="1">
    <citation type="submission" date="2021-06" db="EMBL/GenBank/DDBJ databases">
        <authorList>
            <person name="Kallberg Y."/>
            <person name="Tangrot J."/>
            <person name="Rosling A."/>
        </authorList>
    </citation>
    <scope>NUCLEOTIDE SEQUENCE</scope>
    <source>
        <strain evidence="6">MT106</strain>
    </source>
</reference>